<dbReference type="Gene3D" id="2.120.10.30">
    <property type="entry name" value="TolB, C-terminal domain"/>
    <property type="match status" value="2"/>
</dbReference>
<gene>
    <name evidence="6" type="ORF">IZO911_LOCUS35844</name>
    <name evidence="7" type="ORF">KXQ929_LOCUS17389</name>
</gene>
<dbReference type="InterPro" id="IPR011042">
    <property type="entry name" value="6-blade_b-propeller_TolB-like"/>
</dbReference>
<evidence type="ECO:0000313" key="7">
    <source>
        <dbReference type="EMBL" id="CAF3807003.1"/>
    </source>
</evidence>
<keyword evidence="3" id="KW-0325">Glycoprotein</keyword>
<feature type="coiled-coil region" evidence="5">
    <location>
        <begin position="106"/>
        <end position="154"/>
    </location>
</feature>
<dbReference type="EMBL" id="CAJNOE010000789">
    <property type="protein sequence ID" value="CAF1333899.1"/>
    <property type="molecule type" value="Genomic_DNA"/>
</dbReference>
<evidence type="ECO:0000256" key="2">
    <source>
        <dbReference type="ARBA" id="ARBA00022737"/>
    </source>
</evidence>
<evidence type="ECO:0000256" key="3">
    <source>
        <dbReference type="ARBA" id="ARBA00023180"/>
    </source>
</evidence>
<keyword evidence="1" id="KW-0732">Signal</keyword>
<evidence type="ECO:0000256" key="4">
    <source>
        <dbReference type="PROSITE-ProRule" id="PRU00504"/>
    </source>
</evidence>
<dbReference type="PROSITE" id="PS51125">
    <property type="entry name" value="NHL"/>
    <property type="match status" value="3"/>
</dbReference>
<dbReference type="SUPFAM" id="SSF101898">
    <property type="entry name" value="NHL repeat"/>
    <property type="match status" value="1"/>
</dbReference>
<reference evidence="7" key="1">
    <citation type="submission" date="2021-02" db="EMBL/GenBank/DDBJ databases">
        <authorList>
            <person name="Nowell W R."/>
        </authorList>
    </citation>
    <scope>NUCLEOTIDE SEQUENCE</scope>
</reference>
<dbReference type="PANTHER" id="PTHR10680">
    <property type="entry name" value="PEPTIDYL-GLYCINE ALPHA-AMIDATING MONOOXYGENASE"/>
    <property type="match status" value="1"/>
</dbReference>
<keyword evidence="5" id="KW-0175">Coiled coil</keyword>
<keyword evidence="2" id="KW-0677">Repeat</keyword>
<sequence>MATLISGKENCVKCEKERATSRCTGCLQYFCYSHFKDHHQELNKQLDEIEVSRDIFKQILDLQINRTNHGLILKQIDEWEENSIKIIQQTANECREIVFQYANRDIHQIEVNLIKLTDQLTEMRREDDFNEIDIKELVESLSHLKDQLKETKEEPNPPSNLSIQQTFTPLVNKISVIIPSPQPPSSLNTKTRTKWKQYGITVAGGNGKGNRFNQFSSPRGIYVDDDDEQSIYIADYENHRVIEWKPDAMNGLVVAGGNGQGYSLDQLDRPTDSILDKKNNGLIICDRGNRRVIQWSSQNEKKKEILISNIYCSRVAMDNEGCLYVSDWDKNEVVRCKPGEPHRLIVAGGHGKGEHRNQLNSPTYLFVDQDRTVYVSDYHNNRVMKWKEGARKGTIVAGGQGQGHSRSQLDHPQGIVVDQLGNVYVADCWNHRVMCWRPGEKKGSVVVGGNGRGDASDQFQYPVGLSFDRKGNLYVVDQSNHRVQKFNIDNDD</sequence>
<dbReference type="EMBL" id="CAJOBB010001091">
    <property type="protein sequence ID" value="CAF3807003.1"/>
    <property type="molecule type" value="Genomic_DNA"/>
</dbReference>
<feature type="repeat" description="NHL" evidence="4">
    <location>
        <begin position="208"/>
        <end position="247"/>
    </location>
</feature>
<name>A0A819BUM3_9BILA</name>
<feature type="repeat" description="NHL" evidence="4">
    <location>
        <begin position="403"/>
        <end position="439"/>
    </location>
</feature>
<proteinExistence type="predicted"/>
<dbReference type="Proteomes" id="UP000663868">
    <property type="component" value="Unassembled WGS sequence"/>
</dbReference>
<feature type="repeat" description="NHL" evidence="4">
    <location>
        <begin position="458"/>
        <end position="489"/>
    </location>
</feature>
<dbReference type="InterPro" id="IPR001258">
    <property type="entry name" value="NHL_repeat"/>
</dbReference>
<evidence type="ECO:0000313" key="8">
    <source>
        <dbReference type="Proteomes" id="UP000663868"/>
    </source>
</evidence>
<evidence type="ECO:0000313" key="6">
    <source>
        <dbReference type="EMBL" id="CAF1333899.1"/>
    </source>
</evidence>
<comment type="caution">
    <text evidence="7">The sequence shown here is derived from an EMBL/GenBank/DDBJ whole genome shotgun (WGS) entry which is preliminary data.</text>
</comment>
<evidence type="ECO:0000256" key="5">
    <source>
        <dbReference type="SAM" id="Coils"/>
    </source>
</evidence>
<dbReference type="Pfam" id="PF01436">
    <property type="entry name" value="NHL"/>
    <property type="match status" value="3"/>
</dbReference>
<dbReference type="AlphaFoldDB" id="A0A819BUM3"/>
<organism evidence="7 8">
    <name type="scientific">Adineta steineri</name>
    <dbReference type="NCBI Taxonomy" id="433720"/>
    <lineage>
        <taxon>Eukaryota</taxon>
        <taxon>Metazoa</taxon>
        <taxon>Spiralia</taxon>
        <taxon>Gnathifera</taxon>
        <taxon>Rotifera</taxon>
        <taxon>Eurotatoria</taxon>
        <taxon>Bdelloidea</taxon>
        <taxon>Adinetida</taxon>
        <taxon>Adinetidae</taxon>
        <taxon>Adineta</taxon>
    </lineage>
</organism>
<dbReference type="CDD" id="cd19757">
    <property type="entry name" value="Bbox1"/>
    <property type="match status" value="1"/>
</dbReference>
<evidence type="ECO:0000256" key="1">
    <source>
        <dbReference type="ARBA" id="ARBA00022729"/>
    </source>
</evidence>
<accession>A0A819BUM3</accession>
<dbReference type="CDD" id="cd05819">
    <property type="entry name" value="NHL"/>
    <property type="match status" value="1"/>
</dbReference>
<dbReference type="Proteomes" id="UP000663860">
    <property type="component" value="Unassembled WGS sequence"/>
</dbReference>
<protein>
    <submittedName>
        <fullName evidence="7">Uncharacterized protein</fullName>
    </submittedName>
</protein>